<organism evidence="1 2">
    <name type="scientific">Novosphingobium barchaimii LL02</name>
    <dbReference type="NCBI Taxonomy" id="1114963"/>
    <lineage>
        <taxon>Bacteria</taxon>
        <taxon>Pseudomonadati</taxon>
        <taxon>Pseudomonadota</taxon>
        <taxon>Alphaproteobacteria</taxon>
        <taxon>Sphingomonadales</taxon>
        <taxon>Sphingomonadaceae</taxon>
        <taxon>Novosphingobium</taxon>
    </lineage>
</organism>
<evidence type="ECO:0000313" key="2">
    <source>
        <dbReference type="Proteomes" id="UP000052268"/>
    </source>
</evidence>
<dbReference type="EMBL" id="JACU01000008">
    <property type="protein sequence ID" value="KMS52939.1"/>
    <property type="molecule type" value="Genomic_DNA"/>
</dbReference>
<dbReference type="Gene3D" id="1.10.10.10">
    <property type="entry name" value="Winged helix-like DNA-binding domain superfamily/Winged helix DNA-binding domain"/>
    <property type="match status" value="1"/>
</dbReference>
<dbReference type="AlphaFoldDB" id="A0A0J7XMS8"/>
<name>A0A0J7XMS8_9SPHN</name>
<proteinExistence type="predicted"/>
<dbReference type="InterPro" id="IPR036390">
    <property type="entry name" value="WH_DNA-bd_sf"/>
</dbReference>
<gene>
    <name evidence="1" type="ORF">V474_24285</name>
</gene>
<evidence type="ECO:0000313" key="1">
    <source>
        <dbReference type="EMBL" id="KMS52939.1"/>
    </source>
</evidence>
<accession>A0A0J7XMS8</accession>
<dbReference type="PATRIC" id="fig|1114963.3.peg.3711"/>
<reference evidence="1 2" key="1">
    <citation type="journal article" date="2015" name="G3 (Bethesda)">
        <title>Insights into Ongoing Evolution of the Hexachlorocyclohexane Catabolic Pathway from Comparative Genomics of Ten Sphingomonadaceae Strains.</title>
        <authorList>
            <person name="Pearce S.L."/>
            <person name="Oakeshott J.G."/>
            <person name="Pandey G."/>
        </authorList>
    </citation>
    <scope>NUCLEOTIDE SEQUENCE [LARGE SCALE GENOMIC DNA]</scope>
    <source>
        <strain evidence="1 2">LL02</strain>
    </source>
</reference>
<protein>
    <recommendedName>
        <fullName evidence="3">MarR family transcriptional regulator</fullName>
    </recommendedName>
</protein>
<evidence type="ECO:0008006" key="3">
    <source>
        <dbReference type="Google" id="ProtNLM"/>
    </source>
</evidence>
<comment type="caution">
    <text evidence="1">The sequence shown here is derived from an EMBL/GenBank/DDBJ whole genome shotgun (WGS) entry which is preliminary data.</text>
</comment>
<dbReference type="SUPFAM" id="SSF46785">
    <property type="entry name" value="Winged helix' DNA-binding domain"/>
    <property type="match status" value="1"/>
</dbReference>
<sequence>MRDELHTALGDHARIECEIDNVQVYLDAIAVRRRVAPEVEECGWLMLLDLYRNHGRGSITVSRACAASTYPTTTAIDHVSKLSRKGLVAYVKDSADQRRVYLVLTQQGINVISEWLALMHLEARRQVEVTAGSIVSALRTLPRHTPS</sequence>
<dbReference type="InterPro" id="IPR036388">
    <property type="entry name" value="WH-like_DNA-bd_sf"/>
</dbReference>
<keyword evidence="2" id="KW-1185">Reference proteome</keyword>
<dbReference type="Proteomes" id="UP000052268">
    <property type="component" value="Unassembled WGS sequence"/>
</dbReference>